<accession>A0A2G9GDN5</accession>
<comment type="similarity">
    <text evidence="9">Belongs to the glycosyltransferase 2 family. Plant cellulose synthase-like E subfamily.</text>
</comment>
<dbReference type="SUPFAM" id="SSF53448">
    <property type="entry name" value="Nucleotide-diphospho-sugar transferases"/>
    <property type="match status" value="1"/>
</dbReference>
<dbReference type="STRING" id="429701.A0A2G9GDN5"/>
<keyword evidence="6 12" id="KW-0472">Membrane</keyword>
<evidence type="ECO:0000256" key="6">
    <source>
        <dbReference type="ARBA" id="ARBA00023136"/>
    </source>
</evidence>
<evidence type="ECO:0000256" key="11">
    <source>
        <dbReference type="PIRSR" id="PIRSR605150-3"/>
    </source>
</evidence>
<evidence type="ECO:0000256" key="4">
    <source>
        <dbReference type="ARBA" id="ARBA00022692"/>
    </source>
</evidence>
<keyword evidence="14" id="KW-1185">Reference proteome</keyword>
<reference evidence="14" key="1">
    <citation type="journal article" date="2018" name="Gigascience">
        <title>Genome assembly of the Pink Ipe (Handroanthus impetiginosus, Bignoniaceae), a highly valued, ecologically keystone Neotropical timber forest tree.</title>
        <authorList>
            <person name="Silva-Junior O.B."/>
            <person name="Grattapaglia D."/>
            <person name="Novaes E."/>
            <person name="Collevatti R.G."/>
        </authorList>
    </citation>
    <scope>NUCLEOTIDE SEQUENCE [LARGE SCALE GENOMIC DNA]</scope>
    <source>
        <strain evidence="14">cv. UFG-1</strain>
    </source>
</reference>
<dbReference type="EC" id="2.4.1.12" evidence="13"/>
<dbReference type="Gene3D" id="3.90.550.10">
    <property type="entry name" value="Spore Coat Polysaccharide Biosynthesis Protein SpsA, Chain A"/>
    <property type="match status" value="2"/>
</dbReference>
<keyword evidence="7" id="KW-0961">Cell wall biogenesis/degradation</keyword>
<keyword evidence="4 12" id="KW-0812">Transmembrane</keyword>
<feature type="transmembrane region" description="Helical" evidence="12">
    <location>
        <begin position="62"/>
        <end position="80"/>
    </location>
</feature>
<dbReference type="GO" id="GO:0016760">
    <property type="term" value="F:cellulose synthase (UDP-forming) activity"/>
    <property type="evidence" value="ECO:0007669"/>
    <property type="project" value="UniProtKB-EC"/>
</dbReference>
<dbReference type="Proteomes" id="UP000231279">
    <property type="component" value="Unassembled WGS sequence"/>
</dbReference>
<dbReference type="InterPro" id="IPR005150">
    <property type="entry name" value="Cellulose_synth"/>
</dbReference>
<dbReference type="GO" id="GO:0030244">
    <property type="term" value="P:cellulose biosynthetic process"/>
    <property type="evidence" value="ECO:0007669"/>
    <property type="project" value="InterPro"/>
</dbReference>
<evidence type="ECO:0000256" key="3">
    <source>
        <dbReference type="ARBA" id="ARBA00022679"/>
    </source>
</evidence>
<keyword evidence="5 12" id="KW-1133">Transmembrane helix</keyword>
<organism evidence="13 14">
    <name type="scientific">Handroanthus impetiginosus</name>
    <dbReference type="NCBI Taxonomy" id="429701"/>
    <lineage>
        <taxon>Eukaryota</taxon>
        <taxon>Viridiplantae</taxon>
        <taxon>Streptophyta</taxon>
        <taxon>Embryophyta</taxon>
        <taxon>Tracheophyta</taxon>
        <taxon>Spermatophyta</taxon>
        <taxon>Magnoliopsida</taxon>
        <taxon>eudicotyledons</taxon>
        <taxon>Gunneridae</taxon>
        <taxon>Pentapetalae</taxon>
        <taxon>asterids</taxon>
        <taxon>lamiids</taxon>
        <taxon>Lamiales</taxon>
        <taxon>Bignoniaceae</taxon>
        <taxon>Crescentiina</taxon>
        <taxon>Tabebuia alliance</taxon>
        <taxon>Handroanthus</taxon>
    </lineage>
</organism>
<feature type="binding site" evidence="11">
    <location>
        <position position="308"/>
    </location>
    <ligand>
        <name>Mn(2+)</name>
        <dbReference type="ChEBI" id="CHEBI:29035"/>
    </ligand>
</feature>
<evidence type="ECO:0000256" key="10">
    <source>
        <dbReference type="PIRSR" id="PIRSR605150-2"/>
    </source>
</evidence>
<evidence type="ECO:0000256" key="8">
    <source>
        <dbReference type="ARBA" id="ARBA00037405"/>
    </source>
</evidence>
<evidence type="ECO:0000256" key="2">
    <source>
        <dbReference type="ARBA" id="ARBA00022676"/>
    </source>
</evidence>
<keyword evidence="3 13" id="KW-0808">Transferase</keyword>
<keyword evidence="2 13" id="KW-0328">Glycosyltransferase</keyword>
<evidence type="ECO:0000313" key="13">
    <source>
        <dbReference type="EMBL" id="PIN03406.1"/>
    </source>
</evidence>
<comment type="subcellular location">
    <subcellularLocation>
        <location evidence="1">Endomembrane system</location>
        <topology evidence="1">Multi-pass membrane protein</topology>
    </subcellularLocation>
</comment>
<dbReference type="Pfam" id="PF03552">
    <property type="entry name" value="Cellulose_synt"/>
    <property type="match status" value="1"/>
</dbReference>
<gene>
    <name evidence="13" type="ORF">CDL12_24073</name>
</gene>
<evidence type="ECO:0000256" key="12">
    <source>
        <dbReference type="SAM" id="Phobius"/>
    </source>
</evidence>
<dbReference type="AlphaFoldDB" id="A0A2G9GDN5"/>
<evidence type="ECO:0000256" key="1">
    <source>
        <dbReference type="ARBA" id="ARBA00004127"/>
    </source>
</evidence>
<evidence type="ECO:0000313" key="14">
    <source>
        <dbReference type="Proteomes" id="UP000231279"/>
    </source>
</evidence>
<dbReference type="FunFam" id="3.90.550.10:FF:000112">
    <property type="entry name" value="Cellulose synthase-like protein E1"/>
    <property type="match status" value="1"/>
</dbReference>
<dbReference type="GO" id="GO:0071555">
    <property type="term" value="P:cell wall organization"/>
    <property type="evidence" value="ECO:0007669"/>
    <property type="project" value="UniProtKB-KW"/>
</dbReference>
<feature type="transmembrane region" description="Helical" evidence="12">
    <location>
        <begin position="32"/>
        <end position="50"/>
    </location>
</feature>
<dbReference type="OrthoDB" id="1929172at2759"/>
<feature type="binding site" evidence="10">
    <location>
        <position position="114"/>
    </location>
    <ligand>
        <name>UDP-alpha-D-glucose</name>
        <dbReference type="ChEBI" id="CHEBI:58885"/>
    </ligand>
</feature>
<dbReference type="EMBL" id="NKXS01005530">
    <property type="protein sequence ID" value="PIN03406.1"/>
    <property type="molecule type" value="Genomic_DNA"/>
</dbReference>
<evidence type="ECO:0000256" key="9">
    <source>
        <dbReference type="ARBA" id="ARBA00060766"/>
    </source>
</evidence>
<sequence length="459" mass="52612">MDERGTNTHHSQNMANSSYASLFETKKAKGSLFYKLFATSIFAGIISIWVYRATHVAENGKLAWIGIFGAELWFGLYWVVTQAVRWNRVYRNTFKERLSQSVDIFVCTADPVIEPQMMVMNTVLSMLAYDYPPEKLSVYLSDDGGSDLTFYALLEASGFAKHWIPYCKKFKIEPRSPEAHFGIDSDELEACQAQHFASIKKLYEGMENRIELAKKIGKISKNALFEHRGFSKWDSFSSRGDHDTILQILIDGRDAEAKDVEGCRLPTLVYLAREKRPQHFHNFKAGAMNALIRVSSEISNGHIILNVDCDMYSNNSESIRDALCFFLDEESGHEIAFVQFPQNFRNLTKNELYGSSRRVYCNVEMHGLDGYGGPRYVGTGCFQRRDTLCGRKWTKGSMFEWKESAITRIGEPVVELEERIKEVASCTFEKNTPWGKEVTYMLNLWIVFETSYKFLCLIT</sequence>
<protein>
    <submittedName>
        <fullName evidence="13">Cellulose synthase (UDP-forming)</fullName>
        <ecNumber evidence="13">2.4.1.12</ecNumber>
    </submittedName>
</protein>
<evidence type="ECO:0000256" key="5">
    <source>
        <dbReference type="ARBA" id="ARBA00022989"/>
    </source>
</evidence>
<feature type="binding site" evidence="10">
    <location>
        <position position="143"/>
    </location>
    <ligand>
        <name>UDP-alpha-D-glucose</name>
        <dbReference type="ChEBI" id="CHEBI:58885"/>
    </ligand>
</feature>
<dbReference type="InterPro" id="IPR029044">
    <property type="entry name" value="Nucleotide-diphossugar_trans"/>
</dbReference>
<comment type="function">
    <text evidence="8">Thought to be a Golgi-localized beta-glycan synthase that polymerize the backbones of noncellulosic polysaccharides (hemicelluloses) of plant cell wall.</text>
</comment>
<dbReference type="GO" id="GO:0016020">
    <property type="term" value="C:membrane"/>
    <property type="evidence" value="ECO:0007669"/>
    <property type="project" value="InterPro"/>
</dbReference>
<dbReference type="PANTHER" id="PTHR13301">
    <property type="entry name" value="X-BOX TRANSCRIPTION FACTOR-RELATED"/>
    <property type="match status" value="1"/>
</dbReference>
<evidence type="ECO:0000256" key="7">
    <source>
        <dbReference type="ARBA" id="ARBA00023316"/>
    </source>
</evidence>
<proteinExistence type="inferred from homology"/>
<feature type="binding site" evidence="11">
    <location>
        <position position="284"/>
    </location>
    <ligand>
        <name>Mn(2+)</name>
        <dbReference type="ChEBI" id="CHEBI:29035"/>
    </ligand>
</feature>
<dbReference type="GO" id="GO:0012505">
    <property type="term" value="C:endomembrane system"/>
    <property type="evidence" value="ECO:0007669"/>
    <property type="project" value="UniProtKB-SubCell"/>
</dbReference>
<comment type="caution">
    <text evidence="13">The sequence shown here is derived from an EMBL/GenBank/DDBJ whole genome shotgun (WGS) entry which is preliminary data.</text>
</comment>
<name>A0A2G9GDN5_9LAMI</name>